<reference evidence="2 3" key="1">
    <citation type="journal article" date="2013" name="Genome Announc.">
        <title>Draft Genome Sequence of Sphingobium lactosutens Strain DS20T, Isolated from a Hexachlorocyclohexane Dumpsite.</title>
        <authorList>
            <person name="Kumar R."/>
            <person name="Dwivedi V."/>
            <person name="Negi V."/>
            <person name="Khurana J.P."/>
            <person name="Lal R."/>
        </authorList>
    </citation>
    <scope>NUCLEOTIDE SEQUENCE [LARGE SCALE GENOMIC DNA]</scope>
    <source>
        <strain evidence="2 3">DS20</strain>
    </source>
</reference>
<dbReference type="Proteomes" id="UP000015531">
    <property type="component" value="Unassembled WGS sequence"/>
</dbReference>
<organism evidence="2 3">
    <name type="scientific">Sphingobium lactosutens DS20</name>
    <dbReference type="NCBI Taxonomy" id="1331060"/>
    <lineage>
        <taxon>Bacteria</taxon>
        <taxon>Pseudomonadati</taxon>
        <taxon>Pseudomonadota</taxon>
        <taxon>Alphaproteobacteria</taxon>
        <taxon>Sphingomonadales</taxon>
        <taxon>Sphingomonadaceae</taxon>
        <taxon>Sphingobium</taxon>
    </lineage>
</organism>
<sequence length="336" mass="37809">MQAPREYHSFADVRRALGHRPGAFDDARLFDRLDWMESLHRHCFADVPLRVLHAGQGHGEAWLFLLAPARRRLEALANYYSFAFAPVFVGAPDPAARCAMLEAMGRHLRSNGARLSLYPLEDCAELRDALGRAGWWTVCRTMGGRHLLTLDGRNFDTYWRARPGRLRNLVRRKGRGDPFALTIYDRLTPDLWDDYVAVQARSWKADEPAGGLAFLRDLAERESTAGRLRLGFARQGGRAVATQLWTIDHGVALIHKLAHDEALDAQSPGTLLSHAMFRHAIDQDRVTMIDYGTGDNGYKADWMEQRIPLTRLDAFNPRAVSQWPAAARAMISALVG</sequence>
<dbReference type="RefSeq" id="WP_021224883.1">
    <property type="nucleotide sequence ID" value="NZ_ATDP01000071.1"/>
</dbReference>
<dbReference type="Pfam" id="PF13480">
    <property type="entry name" value="Acetyltransf_6"/>
    <property type="match status" value="1"/>
</dbReference>
<dbReference type="InterPro" id="IPR038740">
    <property type="entry name" value="BioF2-like_GNAT_dom"/>
</dbReference>
<dbReference type="InterPro" id="IPR016181">
    <property type="entry name" value="Acyl_CoA_acyltransferase"/>
</dbReference>
<dbReference type="Gene3D" id="3.40.630.30">
    <property type="match status" value="1"/>
</dbReference>
<protein>
    <submittedName>
        <fullName evidence="2">CelD-like protein</fullName>
    </submittedName>
</protein>
<dbReference type="SUPFAM" id="SSF55729">
    <property type="entry name" value="Acyl-CoA N-acyltransferases (Nat)"/>
    <property type="match status" value="1"/>
</dbReference>
<evidence type="ECO:0000313" key="2">
    <source>
        <dbReference type="EMBL" id="EQB17347.1"/>
    </source>
</evidence>
<dbReference type="PATRIC" id="fig|1331060.3.peg.960"/>
<keyword evidence="3" id="KW-1185">Reference proteome</keyword>
<dbReference type="EMBL" id="ATDP01000071">
    <property type="protein sequence ID" value="EQB17347.1"/>
    <property type="molecule type" value="Genomic_DNA"/>
</dbReference>
<dbReference type="OrthoDB" id="8334427at2"/>
<feature type="domain" description="BioF2-like acetyltransferase" evidence="1">
    <location>
        <begin position="166"/>
        <end position="299"/>
    </location>
</feature>
<accession>T0HWA8</accession>
<proteinExistence type="predicted"/>
<name>T0HWA8_9SPHN</name>
<gene>
    <name evidence="2" type="ORF">RLDS_05165</name>
</gene>
<dbReference type="eggNOG" id="COG5653">
    <property type="taxonomic scope" value="Bacteria"/>
</dbReference>
<dbReference type="AlphaFoldDB" id="T0HWA8"/>
<evidence type="ECO:0000313" key="3">
    <source>
        <dbReference type="Proteomes" id="UP000015531"/>
    </source>
</evidence>
<comment type="caution">
    <text evidence="2">The sequence shown here is derived from an EMBL/GenBank/DDBJ whole genome shotgun (WGS) entry which is preliminary data.</text>
</comment>
<evidence type="ECO:0000259" key="1">
    <source>
        <dbReference type="Pfam" id="PF13480"/>
    </source>
</evidence>